<feature type="compositionally biased region" description="Gly residues" evidence="3">
    <location>
        <begin position="59"/>
        <end position="80"/>
    </location>
</feature>
<feature type="compositionally biased region" description="Gly residues" evidence="3">
    <location>
        <begin position="309"/>
        <end position="325"/>
    </location>
</feature>
<feature type="compositionally biased region" description="Basic and acidic residues" evidence="3">
    <location>
        <begin position="81"/>
        <end position="102"/>
    </location>
</feature>
<gene>
    <name evidence="5" type="ORF">ACA1_142660</name>
</gene>
<dbReference type="GO" id="GO:0003723">
    <property type="term" value="F:RNA binding"/>
    <property type="evidence" value="ECO:0007669"/>
    <property type="project" value="UniProtKB-UniRule"/>
</dbReference>
<feature type="region of interest" description="Disordered" evidence="3">
    <location>
        <begin position="374"/>
        <end position="411"/>
    </location>
</feature>
<protein>
    <submittedName>
        <fullName evidence="5">RNA recognition motif domain containing protein</fullName>
    </submittedName>
</protein>
<dbReference type="CDD" id="cd12524">
    <property type="entry name" value="RRM1_MEI2_like"/>
    <property type="match status" value="1"/>
</dbReference>
<feature type="compositionally biased region" description="Low complexity" evidence="3">
    <location>
        <begin position="469"/>
        <end position="478"/>
    </location>
</feature>
<keyword evidence="1 2" id="KW-0694">RNA-binding</keyword>
<keyword evidence="6" id="KW-1185">Reference proteome</keyword>
<dbReference type="KEGG" id="acan:ACA1_142660"/>
<organism evidence="5 6">
    <name type="scientific">Acanthamoeba castellanii (strain ATCC 30010 / Neff)</name>
    <dbReference type="NCBI Taxonomy" id="1257118"/>
    <lineage>
        <taxon>Eukaryota</taxon>
        <taxon>Amoebozoa</taxon>
        <taxon>Discosea</taxon>
        <taxon>Longamoebia</taxon>
        <taxon>Centramoebida</taxon>
        <taxon>Acanthamoebidae</taxon>
        <taxon>Acanthamoeba</taxon>
    </lineage>
</organism>
<dbReference type="InterPro" id="IPR000504">
    <property type="entry name" value="RRM_dom"/>
</dbReference>
<evidence type="ECO:0000256" key="3">
    <source>
        <dbReference type="SAM" id="MobiDB-lite"/>
    </source>
</evidence>
<evidence type="ECO:0000313" key="5">
    <source>
        <dbReference type="EMBL" id="ELR22563.1"/>
    </source>
</evidence>
<evidence type="ECO:0000259" key="4">
    <source>
        <dbReference type="PROSITE" id="PS50102"/>
    </source>
</evidence>
<feature type="region of interest" description="Disordered" evidence="3">
    <location>
        <begin position="430"/>
        <end position="520"/>
    </location>
</feature>
<dbReference type="RefSeq" id="XP_004349651.1">
    <property type="nucleotide sequence ID" value="XM_004349601.1"/>
</dbReference>
<dbReference type="InterPro" id="IPR035979">
    <property type="entry name" value="RBD_domain_sf"/>
</dbReference>
<dbReference type="OMA" id="YDSRACV"/>
<dbReference type="PROSITE" id="PS50102">
    <property type="entry name" value="RRM"/>
    <property type="match status" value="1"/>
</dbReference>
<evidence type="ECO:0000256" key="1">
    <source>
        <dbReference type="ARBA" id="ARBA00022884"/>
    </source>
</evidence>
<feature type="compositionally biased region" description="Basic and acidic residues" evidence="3">
    <location>
        <begin position="290"/>
        <end position="306"/>
    </location>
</feature>
<reference evidence="5 6" key="1">
    <citation type="journal article" date="2013" name="Genome Biol.">
        <title>Genome of Acanthamoeba castellanii highlights extensive lateral gene transfer and early evolution of tyrosine kinase signaling.</title>
        <authorList>
            <person name="Clarke M."/>
            <person name="Lohan A.J."/>
            <person name="Liu B."/>
            <person name="Lagkouvardos I."/>
            <person name="Roy S."/>
            <person name="Zafar N."/>
            <person name="Bertelli C."/>
            <person name="Schilde C."/>
            <person name="Kianianmomeni A."/>
            <person name="Burglin T.R."/>
            <person name="Frech C."/>
            <person name="Turcotte B."/>
            <person name="Kopec K.O."/>
            <person name="Synnott J.M."/>
            <person name="Choo C."/>
            <person name="Paponov I."/>
            <person name="Finkler A."/>
            <person name="Soon Heng Tan C."/>
            <person name="Hutchins A.P."/>
            <person name="Weinmeier T."/>
            <person name="Rattei T."/>
            <person name="Chu J.S."/>
            <person name="Gimenez G."/>
            <person name="Irimia M."/>
            <person name="Rigden D.J."/>
            <person name="Fitzpatrick D.A."/>
            <person name="Lorenzo-Morales J."/>
            <person name="Bateman A."/>
            <person name="Chiu C.H."/>
            <person name="Tang P."/>
            <person name="Hegemann P."/>
            <person name="Fromm H."/>
            <person name="Raoult D."/>
            <person name="Greub G."/>
            <person name="Miranda-Saavedra D."/>
            <person name="Chen N."/>
            <person name="Nash P."/>
            <person name="Ginger M.L."/>
            <person name="Horn M."/>
            <person name="Schaap P."/>
            <person name="Caler L."/>
            <person name="Loftus B."/>
        </authorList>
    </citation>
    <scope>NUCLEOTIDE SEQUENCE [LARGE SCALE GENOMIC DNA]</scope>
    <source>
        <strain evidence="5 6">Neff</strain>
    </source>
</reference>
<dbReference type="SUPFAM" id="SSF54928">
    <property type="entry name" value="RNA-binding domain, RBD"/>
    <property type="match status" value="2"/>
</dbReference>
<feature type="compositionally biased region" description="Low complexity" evidence="3">
    <location>
        <begin position="434"/>
        <end position="455"/>
    </location>
</feature>
<proteinExistence type="predicted"/>
<feature type="region of interest" description="Disordered" evidence="3">
    <location>
        <begin position="1"/>
        <end position="123"/>
    </location>
</feature>
<dbReference type="AlphaFoldDB" id="L8HCT8"/>
<dbReference type="InterPro" id="IPR012677">
    <property type="entry name" value="Nucleotide-bd_a/b_plait_sf"/>
</dbReference>
<dbReference type="Gene3D" id="3.30.70.330">
    <property type="match status" value="2"/>
</dbReference>
<feature type="region of interest" description="Disordered" evidence="3">
    <location>
        <begin position="281"/>
        <end position="350"/>
    </location>
</feature>
<dbReference type="Proteomes" id="UP000011083">
    <property type="component" value="Unassembled WGS sequence"/>
</dbReference>
<dbReference type="VEuPathDB" id="AmoebaDB:ACA1_142660"/>
<feature type="compositionally biased region" description="Low complexity" evidence="3">
    <location>
        <begin position="496"/>
        <end position="520"/>
    </location>
</feature>
<dbReference type="InterPro" id="IPR034453">
    <property type="entry name" value="MEI2-like_RRM1"/>
</dbReference>
<evidence type="ECO:0000313" key="6">
    <source>
        <dbReference type="Proteomes" id="UP000011083"/>
    </source>
</evidence>
<sequence length="520" mass="56388">MQRVPRYDPYARPPQQHAVPHGAAGHQREAEHSNPLSYAQPGVATSTPYEASYEPGGPSRFGGGGGGGGRGFVRGSGGHGGSREREWERDRHRERGSRERDGVAAASSSGSGGAAPPEQQSRTLFVRNVSYNTSERTLMDLFKKYGEIKRVFNLIDKRGMAFITYYDIRDAQEAKRDLQGYDFEGRPLDIHYSIPRDDEDQAKNEENNVSTVFARLRGGTGPLRDKPPMTNREVKRLFEEWGSVKEVRECRGKPFQKFVEFYDIRHSEKCLKEAAETHKSTILDVQPAHAKREGRRDDDRDRDRPRTTGWGGGGGGYSSGGGGGGYDDRSRPPGDDYRFAGGRTGGPGPYSGSVSPYGGYGAATPSASTLPAYAHTSSYIPPQPSHQPYNNPAQSTAALAHRDASQGAAGGDVGATLQTLLSLVQLFNQPQPQPASAAPAQGYAPPQHAPQATQASYYHLQALASPYSQQPQQQQQPPGATSYYQPQPTGAPAALAQGYAPSSSSAAPQYQQQQQQRYGM</sequence>
<evidence type="ECO:0000256" key="2">
    <source>
        <dbReference type="PROSITE-ProRule" id="PRU00176"/>
    </source>
</evidence>
<dbReference type="GeneID" id="14923507"/>
<feature type="compositionally biased region" description="Basic and acidic residues" evidence="3">
    <location>
        <begin position="326"/>
        <end position="338"/>
    </location>
</feature>
<feature type="compositionally biased region" description="Polar residues" evidence="3">
    <location>
        <begin position="374"/>
        <end position="397"/>
    </location>
</feature>
<feature type="domain" description="RRM" evidence="4">
    <location>
        <begin position="122"/>
        <end position="195"/>
    </location>
</feature>
<dbReference type="PANTHER" id="PTHR23189">
    <property type="entry name" value="RNA RECOGNITION MOTIF-CONTAINING"/>
    <property type="match status" value="1"/>
</dbReference>
<dbReference type="EMBL" id="KB007883">
    <property type="protein sequence ID" value="ELR22563.1"/>
    <property type="molecule type" value="Genomic_DNA"/>
</dbReference>
<dbReference type="SMART" id="SM00360">
    <property type="entry name" value="RRM"/>
    <property type="match status" value="2"/>
</dbReference>
<name>L8HCT8_ACACF</name>
<dbReference type="Pfam" id="PF00076">
    <property type="entry name" value="RRM_1"/>
    <property type="match status" value="1"/>
</dbReference>
<dbReference type="OrthoDB" id="29555at2759"/>
<accession>L8HCT8</accession>